<reference evidence="5 6" key="1">
    <citation type="submission" date="2020-08" db="EMBL/GenBank/DDBJ databases">
        <title>Genomic Encyclopedia of Type Strains, Phase IV (KMG-IV): sequencing the most valuable type-strain genomes for metagenomic binning, comparative biology and taxonomic classification.</title>
        <authorList>
            <person name="Goeker M."/>
        </authorList>
    </citation>
    <scope>NUCLEOTIDE SEQUENCE [LARGE SCALE GENOMIC DNA]</scope>
    <source>
        <strain evidence="5 6">DSM 25024</strain>
    </source>
</reference>
<feature type="region of interest" description="Disordered" evidence="2">
    <location>
        <begin position="28"/>
        <end position="415"/>
    </location>
</feature>
<feature type="compositionally biased region" description="Low complexity" evidence="2">
    <location>
        <begin position="143"/>
        <end position="155"/>
    </location>
</feature>
<evidence type="ECO:0000313" key="5">
    <source>
        <dbReference type="EMBL" id="MBB3935453.1"/>
    </source>
</evidence>
<feature type="compositionally biased region" description="Low complexity" evidence="2">
    <location>
        <begin position="219"/>
        <end position="242"/>
    </location>
</feature>
<feature type="compositionally biased region" description="Low complexity" evidence="2">
    <location>
        <begin position="360"/>
        <end position="371"/>
    </location>
</feature>
<feature type="compositionally biased region" description="Low complexity" evidence="2">
    <location>
        <begin position="338"/>
        <end position="349"/>
    </location>
</feature>
<dbReference type="CDD" id="cd07185">
    <property type="entry name" value="OmpA_C-like"/>
    <property type="match status" value="1"/>
</dbReference>
<feature type="chain" id="PRO_5030540061" evidence="3">
    <location>
        <begin position="31"/>
        <end position="766"/>
    </location>
</feature>
<feature type="compositionally biased region" description="Pro residues" evidence="2">
    <location>
        <begin position="350"/>
        <end position="359"/>
    </location>
</feature>
<dbReference type="InterPro" id="IPR050330">
    <property type="entry name" value="Bact_OuterMem_StrucFunc"/>
</dbReference>
<dbReference type="InterPro" id="IPR036737">
    <property type="entry name" value="OmpA-like_sf"/>
</dbReference>
<evidence type="ECO:0000256" key="1">
    <source>
        <dbReference type="PROSITE-ProRule" id="PRU00473"/>
    </source>
</evidence>
<feature type="compositionally biased region" description="Basic and acidic residues" evidence="2">
    <location>
        <begin position="77"/>
        <end position="90"/>
    </location>
</feature>
<dbReference type="GO" id="GO:0016020">
    <property type="term" value="C:membrane"/>
    <property type="evidence" value="ECO:0007669"/>
    <property type="project" value="UniProtKB-UniRule"/>
</dbReference>
<evidence type="ECO:0000259" key="4">
    <source>
        <dbReference type="PROSITE" id="PS51123"/>
    </source>
</evidence>
<feature type="compositionally biased region" description="Pro residues" evidence="2">
    <location>
        <begin position="372"/>
        <end position="387"/>
    </location>
</feature>
<gene>
    <name evidence="5" type="ORF">GGR05_001597</name>
</gene>
<feature type="compositionally biased region" description="Low complexity" evidence="2">
    <location>
        <begin position="318"/>
        <end position="331"/>
    </location>
</feature>
<dbReference type="InterPro" id="IPR006665">
    <property type="entry name" value="OmpA-like"/>
</dbReference>
<feature type="signal peptide" evidence="3">
    <location>
        <begin position="1"/>
        <end position="30"/>
    </location>
</feature>
<organism evidence="5 6">
    <name type="scientific">Aureimonas phyllosphaerae</name>
    <dbReference type="NCBI Taxonomy" id="1166078"/>
    <lineage>
        <taxon>Bacteria</taxon>
        <taxon>Pseudomonadati</taxon>
        <taxon>Pseudomonadota</taxon>
        <taxon>Alphaproteobacteria</taxon>
        <taxon>Hyphomicrobiales</taxon>
        <taxon>Aurantimonadaceae</taxon>
        <taxon>Aureimonas</taxon>
    </lineage>
</organism>
<dbReference type="AlphaFoldDB" id="A0A7W6BP12"/>
<evidence type="ECO:0000313" key="6">
    <source>
        <dbReference type="Proteomes" id="UP000531216"/>
    </source>
</evidence>
<dbReference type="SUPFAM" id="SSF103088">
    <property type="entry name" value="OmpA-like"/>
    <property type="match status" value="1"/>
</dbReference>
<dbReference type="Proteomes" id="UP000531216">
    <property type="component" value="Unassembled WGS sequence"/>
</dbReference>
<feature type="compositionally biased region" description="Low complexity" evidence="2">
    <location>
        <begin position="388"/>
        <end position="404"/>
    </location>
</feature>
<accession>A0A7W6BP12</accession>
<proteinExistence type="predicted"/>
<feature type="compositionally biased region" description="Low complexity" evidence="2">
    <location>
        <begin position="60"/>
        <end position="75"/>
    </location>
</feature>
<keyword evidence="1" id="KW-0472">Membrane</keyword>
<feature type="compositionally biased region" description="Basic and acidic residues" evidence="2">
    <location>
        <begin position="98"/>
        <end position="123"/>
    </location>
</feature>
<dbReference type="PANTHER" id="PTHR30329">
    <property type="entry name" value="STATOR ELEMENT OF FLAGELLAR MOTOR COMPLEX"/>
    <property type="match status" value="1"/>
</dbReference>
<feature type="compositionally biased region" description="Low complexity" evidence="2">
    <location>
        <begin position="270"/>
        <end position="296"/>
    </location>
</feature>
<dbReference type="Gene3D" id="3.30.1330.60">
    <property type="entry name" value="OmpA-like domain"/>
    <property type="match status" value="1"/>
</dbReference>
<keyword evidence="3" id="KW-0732">Signal</keyword>
<keyword evidence="6" id="KW-1185">Reference proteome</keyword>
<sequence length="766" mass="80460">MIRLKNTGRLLTVTALAASTAMTGPLAALAQGAEGRPPAIEEGAPEAPRGRVAEPEAPAERPAPSRQQEAAPEAEAPAERPAPRRQREAAPEAEADAPTERPAPRRQREAAPEEAPQRARQAEPDAPAEEPAQRRGRERAPEPDAAPARGNAAEPEQAREPEAPAERPAPRRDRAPAPEGQAEPERPRAPADAERPPEPEGQPRRGEPRDPNRPRAPGEPEAPAGERPARPADAAPDSGPARNAPQGNPAELPTDAGTQNDLSNGAAGTRNGAEPAARPPAAAAPGNRPAGTGETPAAPPTAAPGAQPATPPVPGAQPPAAGANPAEPLAPQTAPTDPALRGAPGAPVAPGTPPTPPVPNGALPAPGTVPGQPAPAAPGTPPTPPLPNGALPAPGTPAPGQQAVAPPPVENPRPVAADVQTAPVPAGGVATNDARVQQLAAPVQVRPITAEQGQRLEAPPQVVLPNDVQVVERVGDRDVLSLVGAGIAGAAAGAAAAYFIRSDDTDRLVVDSRDVYYERLPRGLTRQIITRPNGVQVVTIENEYGDVIQRSRIAADGRETVLFYDPYAEDDNRPDYYYDAGADLPPLRLEIPEDRYIVDVAQPNEELYYDTLVAPPVETVERIYSINEVRRSERIRDKVRRIDLNTINFAFGSAEIEQSEVDNLQALADAVKRVVDQNPGEVFLLEGHTDAVGSNVANLALSDRRAEAVAKALTEYFEIPAENIVTQGYGEEDLKVDTQEANRENRRVTLRRITPLVKPVETSQAN</sequence>
<evidence type="ECO:0000256" key="3">
    <source>
        <dbReference type="SAM" id="SignalP"/>
    </source>
</evidence>
<feature type="compositionally biased region" description="Basic and acidic residues" evidence="2">
    <location>
        <begin position="131"/>
        <end position="142"/>
    </location>
</feature>
<dbReference type="RefSeq" id="WP_280141129.1">
    <property type="nucleotide sequence ID" value="NZ_FOOA01000023.1"/>
</dbReference>
<dbReference type="PANTHER" id="PTHR30329:SF21">
    <property type="entry name" value="LIPOPROTEIN YIAD-RELATED"/>
    <property type="match status" value="1"/>
</dbReference>
<feature type="domain" description="OmpA-like" evidence="4">
    <location>
        <begin position="636"/>
        <end position="761"/>
    </location>
</feature>
<protein>
    <submittedName>
        <fullName evidence="5">Outer membrane protein OmpA-like peptidoglycan-associated protein</fullName>
    </submittedName>
</protein>
<evidence type="ECO:0000256" key="2">
    <source>
        <dbReference type="SAM" id="MobiDB-lite"/>
    </source>
</evidence>
<name>A0A7W6BP12_9HYPH</name>
<dbReference type="PROSITE" id="PS51123">
    <property type="entry name" value="OMPA_2"/>
    <property type="match status" value="1"/>
</dbReference>
<dbReference type="EMBL" id="JACIDO010000003">
    <property type="protein sequence ID" value="MBB3935453.1"/>
    <property type="molecule type" value="Genomic_DNA"/>
</dbReference>
<feature type="compositionally biased region" description="Low complexity" evidence="2">
    <location>
        <begin position="32"/>
        <end position="47"/>
    </location>
</feature>
<feature type="compositionally biased region" description="Basic and acidic residues" evidence="2">
    <location>
        <begin position="183"/>
        <end position="218"/>
    </location>
</feature>
<feature type="compositionally biased region" description="Basic and acidic residues" evidence="2">
    <location>
        <begin position="156"/>
        <end position="176"/>
    </location>
</feature>
<dbReference type="Pfam" id="PF00691">
    <property type="entry name" value="OmpA"/>
    <property type="match status" value="1"/>
</dbReference>
<comment type="caution">
    <text evidence="5">The sequence shown here is derived from an EMBL/GenBank/DDBJ whole genome shotgun (WGS) entry which is preliminary data.</text>
</comment>